<evidence type="ECO:0000313" key="2">
    <source>
        <dbReference type="Proteomes" id="UP000095283"/>
    </source>
</evidence>
<feature type="transmembrane region" description="Helical" evidence="1">
    <location>
        <begin position="141"/>
        <end position="159"/>
    </location>
</feature>
<proteinExistence type="predicted"/>
<dbReference type="WBParaSite" id="Hba_13199">
    <property type="protein sequence ID" value="Hba_13199"/>
    <property type="gene ID" value="Hba_13199"/>
</dbReference>
<name>A0A1I7X6U8_HETBA</name>
<keyword evidence="2" id="KW-1185">Reference proteome</keyword>
<evidence type="ECO:0000256" key="1">
    <source>
        <dbReference type="SAM" id="Phobius"/>
    </source>
</evidence>
<dbReference type="Proteomes" id="UP000095283">
    <property type="component" value="Unplaced"/>
</dbReference>
<protein>
    <submittedName>
        <fullName evidence="3">DUF4220 domain-containing protein</fullName>
    </submittedName>
</protein>
<dbReference type="AlphaFoldDB" id="A0A1I7X6U8"/>
<reference evidence="3" key="1">
    <citation type="submission" date="2016-11" db="UniProtKB">
        <authorList>
            <consortium name="WormBaseParasite"/>
        </authorList>
    </citation>
    <scope>IDENTIFICATION</scope>
</reference>
<accession>A0A1I7X6U8</accession>
<keyword evidence="1" id="KW-0812">Transmembrane</keyword>
<keyword evidence="1" id="KW-0472">Membrane</keyword>
<keyword evidence="1" id="KW-1133">Transmembrane helix</keyword>
<organism evidence="2 3">
    <name type="scientific">Heterorhabditis bacteriophora</name>
    <name type="common">Entomopathogenic nematode worm</name>
    <dbReference type="NCBI Taxonomy" id="37862"/>
    <lineage>
        <taxon>Eukaryota</taxon>
        <taxon>Metazoa</taxon>
        <taxon>Ecdysozoa</taxon>
        <taxon>Nematoda</taxon>
        <taxon>Chromadorea</taxon>
        <taxon>Rhabditida</taxon>
        <taxon>Rhabditina</taxon>
        <taxon>Rhabditomorpha</taxon>
        <taxon>Strongyloidea</taxon>
        <taxon>Heterorhabditidae</taxon>
        <taxon>Heterorhabditis</taxon>
    </lineage>
</organism>
<evidence type="ECO:0000313" key="3">
    <source>
        <dbReference type="WBParaSite" id="Hba_13199"/>
    </source>
</evidence>
<sequence length="350" mass="40602">MQMLSRRQWCFRSAHVVPTFRACEFSPSHAIVSRLLLYQLTASPSTEHIDFSILPLLELVENTVSNMQLLMAHLLPLRHYKSKIKKWSQQRIGEILVKALFLLRNAHSSQNNNKPAMEGLQIFRVIAALILLQEHMTGADLYTTVILGLFALIIILLMFRSIKPTETLDDQKRFVALSVKRYMIESNVVPTLWTLCHDYSLYVFKVTLLLCSMQMRVDYEESVRQKKKMKNTKHFGTVKFREAKFRAQLWLNEIKSRGIRKLSKRGRSTSFSVPRTRDSSICSVPTPIRFSPFTVKPPLRAKSYQGKLPAIVVEDEKTVREQLSVSRSRPISRSIDYNTIFKCFCRFIIN</sequence>